<dbReference type="GO" id="GO:0022857">
    <property type="term" value="F:transmembrane transporter activity"/>
    <property type="evidence" value="ECO:0007669"/>
    <property type="project" value="InterPro"/>
</dbReference>
<feature type="transmembrane region" description="Helical" evidence="7">
    <location>
        <begin position="161"/>
        <end position="188"/>
    </location>
</feature>
<feature type="transmembrane region" description="Helical" evidence="7">
    <location>
        <begin position="243"/>
        <end position="267"/>
    </location>
</feature>
<feature type="transmembrane region" description="Helical" evidence="7">
    <location>
        <begin position="304"/>
        <end position="324"/>
    </location>
</feature>
<sequence>MNQTDATTFANRRSGTGIIMHKGVSTGEDALLQHRSFVAFWLARTCSSFGFQMFSVAVSWQIYAITHSAMALGMIGLMQFLPSVLLALPAGHLADQFDRRRIVVIGQLIEWAALLALVALTLLHWADKIEIWGLVFLIALAKALEWPAITSMLPALVPPSILARAMAASSVGGQAAVIVGPTLGGLLYVAGPEVVYGVSALFYLLSLILVSRLRYERPPQERMPMTLSNMFMGVRFIRERKDVLGVISLDLFAVLMGGATALLPIFAQDILHTGPWGLGLLRGAPSVGALLVGVWLSRNKLEKHVGMIMFGSVAGFGLATLLFALSTKLWLSLLALAALGGFDMVSMVIRGALVQLDTPDTMRGRVNAVNAIFINTSNQLGEFESGLLAAWMGAVPAAVIGGVGTLVVVGLWMTLFPNLRKRQKLENETVG</sequence>
<dbReference type="SUPFAM" id="SSF103473">
    <property type="entry name" value="MFS general substrate transporter"/>
    <property type="match status" value="1"/>
</dbReference>
<keyword evidence="2" id="KW-0813">Transport</keyword>
<protein>
    <submittedName>
        <fullName evidence="9">Inner membrane protein p43 YbdA</fullName>
    </submittedName>
</protein>
<feature type="transmembrane region" description="Helical" evidence="7">
    <location>
        <begin position="69"/>
        <end position="90"/>
    </location>
</feature>
<dbReference type="CDD" id="cd06173">
    <property type="entry name" value="MFS_MefA_like"/>
    <property type="match status" value="1"/>
</dbReference>
<dbReference type="GO" id="GO:0005886">
    <property type="term" value="C:plasma membrane"/>
    <property type="evidence" value="ECO:0007669"/>
    <property type="project" value="UniProtKB-SubCell"/>
</dbReference>
<dbReference type="InterPro" id="IPR010290">
    <property type="entry name" value="TM_effector"/>
</dbReference>
<keyword evidence="5 7" id="KW-1133">Transmembrane helix</keyword>
<dbReference type="KEGG" id="paj:PAJ_1635"/>
<dbReference type="Pfam" id="PF05977">
    <property type="entry name" value="MFS_3"/>
    <property type="match status" value="1"/>
</dbReference>
<evidence type="ECO:0000256" key="3">
    <source>
        <dbReference type="ARBA" id="ARBA00022475"/>
    </source>
</evidence>
<evidence type="ECO:0000256" key="7">
    <source>
        <dbReference type="SAM" id="Phobius"/>
    </source>
</evidence>
<feature type="transmembrane region" description="Helical" evidence="7">
    <location>
        <begin position="131"/>
        <end position="149"/>
    </location>
</feature>
<feature type="transmembrane region" description="Helical" evidence="7">
    <location>
        <begin position="387"/>
        <end position="413"/>
    </location>
</feature>
<dbReference type="eggNOG" id="COG0477">
    <property type="taxonomic scope" value="Bacteria"/>
</dbReference>
<keyword evidence="3" id="KW-1003">Cell membrane</keyword>
<proteinExistence type="predicted"/>
<keyword evidence="4 7" id="KW-0812">Transmembrane</keyword>
<evidence type="ECO:0000256" key="2">
    <source>
        <dbReference type="ARBA" id="ARBA00022448"/>
    </source>
</evidence>
<organism evidence="9 10">
    <name type="scientific">Pantoea ananatis (strain AJ13355)</name>
    <dbReference type="NCBI Taxonomy" id="932677"/>
    <lineage>
        <taxon>Bacteria</taxon>
        <taxon>Pseudomonadati</taxon>
        <taxon>Pseudomonadota</taxon>
        <taxon>Gammaproteobacteria</taxon>
        <taxon>Enterobacterales</taxon>
        <taxon>Erwiniaceae</taxon>
        <taxon>Pantoea</taxon>
    </lineage>
</organism>
<evidence type="ECO:0000256" key="4">
    <source>
        <dbReference type="ARBA" id="ARBA00022692"/>
    </source>
</evidence>
<feature type="transmembrane region" description="Helical" evidence="7">
    <location>
        <begin position="194"/>
        <end position="215"/>
    </location>
</feature>
<dbReference type="InterPro" id="IPR036259">
    <property type="entry name" value="MFS_trans_sf"/>
</dbReference>
<accession>A0A0H3L1H1</accession>
<dbReference type="PANTHER" id="PTHR23513:SF9">
    <property type="entry name" value="ENTEROBACTIN EXPORTER ENTS"/>
    <property type="match status" value="1"/>
</dbReference>
<dbReference type="EMBL" id="AP012032">
    <property type="protein sequence ID" value="BAK11715.1"/>
    <property type="molecule type" value="Genomic_DNA"/>
</dbReference>
<evidence type="ECO:0000259" key="8">
    <source>
        <dbReference type="PROSITE" id="PS50850"/>
    </source>
</evidence>
<feature type="domain" description="Major facilitator superfamily (MFS) profile" evidence="8">
    <location>
        <begin position="36"/>
        <end position="422"/>
    </location>
</feature>
<dbReference type="PANTHER" id="PTHR23513">
    <property type="entry name" value="INTEGRAL MEMBRANE EFFLUX PROTEIN-RELATED"/>
    <property type="match status" value="1"/>
</dbReference>
<evidence type="ECO:0000313" key="10">
    <source>
        <dbReference type="Proteomes" id="UP000006690"/>
    </source>
</evidence>
<dbReference type="InterPro" id="IPR020846">
    <property type="entry name" value="MFS_dom"/>
</dbReference>
<dbReference type="PROSITE" id="PS50850">
    <property type="entry name" value="MFS"/>
    <property type="match status" value="1"/>
</dbReference>
<evidence type="ECO:0000256" key="6">
    <source>
        <dbReference type="ARBA" id="ARBA00023136"/>
    </source>
</evidence>
<evidence type="ECO:0000256" key="1">
    <source>
        <dbReference type="ARBA" id="ARBA00004651"/>
    </source>
</evidence>
<evidence type="ECO:0000313" key="9">
    <source>
        <dbReference type="EMBL" id="BAK11715.1"/>
    </source>
</evidence>
<feature type="transmembrane region" description="Helical" evidence="7">
    <location>
        <begin position="41"/>
        <end position="63"/>
    </location>
</feature>
<comment type="subcellular location">
    <subcellularLocation>
        <location evidence="1">Cell membrane</location>
        <topology evidence="1">Multi-pass membrane protein</topology>
    </subcellularLocation>
</comment>
<keyword evidence="6 7" id="KW-0472">Membrane</keyword>
<gene>
    <name evidence="9" type="primary">ybdA</name>
    <name evidence="9" type="ordered locus">PAJ_1635</name>
</gene>
<evidence type="ECO:0000256" key="5">
    <source>
        <dbReference type="ARBA" id="ARBA00022989"/>
    </source>
</evidence>
<dbReference type="Gene3D" id="1.20.1250.20">
    <property type="entry name" value="MFS general substrate transporter like domains"/>
    <property type="match status" value="1"/>
</dbReference>
<feature type="transmembrane region" description="Helical" evidence="7">
    <location>
        <begin position="279"/>
        <end position="297"/>
    </location>
</feature>
<dbReference type="Proteomes" id="UP000006690">
    <property type="component" value="Chromosome"/>
</dbReference>
<feature type="transmembrane region" description="Helical" evidence="7">
    <location>
        <begin position="102"/>
        <end position="125"/>
    </location>
</feature>
<dbReference type="HOGENOM" id="CLU_034180_11_0_6"/>
<reference evidence="10" key="1">
    <citation type="journal article" date="2012" name="Appl. Microbiol. Biotechnol.">
        <title>The complete genome sequence of Pantoea ananatis AJ13355, an organism with great biotechnological potential.</title>
        <authorList>
            <person name="Hara Y."/>
            <person name="Kadotani N."/>
            <person name="Izui H."/>
            <person name="Katashkina J.I."/>
            <person name="Kuvaeva T.M."/>
            <person name="Andreeva I.G."/>
            <person name="Golubeva L.I."/>
            <person name="Malko D.B."/>
            <person name="Makeev V.J."/>
            <person name="Mashko S.V."/>
            <person name="Kozlov Y.I."/>
        </authorList>
    </citation>
    <scope>NUCLEOTIDE SEQUENCE [LARGE SCALE GENOMIC DNA]</scope>
    <source>
        <strain evidence="10">AJ13355</strain>
    </source>
</reference>
<dbReference type="PATRIC" id="fig|932677.3.peg.1911"/>
<name>A0A0H3L1H1_PANAA</name>
<dbReference type="AlphaFoldDB" id="A0A0H3L1H1"/>